<dbReference type="PANTHER" id="PTHR11361">
    <property type="entry name" value="DNA MISMATCH REPAIR PROTEIN MUTS FAMILY MEMBER"/>
    <property type="match status" value="1"/>
</dbReference>
<dbReference type="Gene3D" id="1.10.1420.10">
    <property type="match status" value="2"/>
</dbReference>
<keyword evidence="2 8" id="KW-0547">Nucleotide-binding</keyword>
<dbReference type="EMBL" id="FNFT01000001">
    <property type="protein sequence ID" value="SDJ88041.1"/>
    <property type="molecule type" value="Genomic_DNA"/>
</dbReference>
<dbReference type="InterPro" id="IPR027417">
    <property type="entry name" value="P-loop_NTPase"/>
</dbReference>
<protein>
    <recommendedName>
        <fullName evidence="8 9">DNA mismatch repair protein MutS</fullName>
    </recommendedName>
</protein>
<feature type="domain" description="DNA mismatch repair proteins mutS family" evidence="11">
    <location>
        <begin position="696"/>
        <end position="712"/>
    </location>
</feature>
<dbReference type="Pfam" id="PF01624">
    <property type="entry name" value="MutS_I"/>
    <property type="match status" value="1"/>
</dbReference>
<evidence type="ECO:0000256" key="2">
    <source>
        <dbReference type="ARBA" id="ARBA00022741"/>
    </source>
</evidence>
<evidence type="ECO:0000256" key="9">
    <source>
        <dbReference type="NCBIfam" id="TIGR01070"/>
    </source>
</evidence>
<dbReference type="PROSITE" id="PS00486">
    <property type="entry name" value="DNA_MISMATCH_REPAIR_2"/>
    <property type="match status" value="1"/>
</dbReference>
<evidence type="ECO:0000313" key="13">
    <source>
        <dbReference type="Proteomes" id="UP000326500"/>
    </source>
</evidence>
<dbReference type="InterPro" id="IPR017261">
    <property type="entry name" value="DNA_mismatch_repair_MutS/MSH"/>
</dbReference>
<dbReference type="NCBIfam" id="NF003810">
    <property type="entry name" value="PRK05399.1"/>
    <property type="match status" value="1"/>
</dbReference>
<evidence type="ECO:0000256" key="3">
    <source>
        <dbReference type="ARBA" id="ARBA00022763"/>
    </source>
</evidence>
<dbReference type="Gene3D" id="3.30.420.110">
    <property type="entry name" value="MutS, connector domain"/>
    <property type="match status" value="1"/>
</dbReference>
<dbReference type="InterPro" id="IPR000432">
    <property type="entry name" value="DNA_mismatch_repair_MutS_C"/>
</dbReference>
<dbReference type="STRING" id="2200.GCA_001571405_01104"/>
<evidence type="ECO:0000256" key="6">
    <source>
        <dbReference type="ARBA" id="ARBA00023204"/>
    </source>
</evidence>
<accession>A0A1G8XC60</accession>
<dbReference type="InterPro" id="IPR005748">
    <property type="entry name" value="DNA_mismatch_repair_MutS"/>
</dbReference>
<dbReference type="InterPro" id="IPR036187">
    <property type="entry name" value="DNA_mismatch_repair_MutS_sf"/>
</dbReference>
<dbReference type="Pfam" id="PF05190">
    <property type="entry name" value="MutS_IV"/>
    <property type="match status" value="1"/>
</dbReference>
<dbReference type="InterPro" id="IPR016151">
    <property type="entry name" value="DNA_mismatch_repair_MutS_N"/>
</dbReference>
<dbReference type="FunFam" id="3.40.1170.10:FF:000001">
    <property type="entry name" value="DNA mismatch repair protein MutS"/>
    <property type="match status" value="1"/>
</dbReference>
<dbReference type="InterPro" id="IPR007695">
    <property type="entry name" value="DNA_mismatch_repair_MutS-lik_N"/>
</dbReference>
<dbReference type="InterPro" id="IPR007861">
    <property type="entry name" value="DNA_mismatch_repair_MutS_clamp"/>
</dbReference>
<dbReference type="Pfam" id="PF05188">
    <property type="entry name" value="MutS_II"/>
    <property type="match status" value="1"/>
</dbReference>
<dbReference type="GO" id="GO:0003684">
    <property type="term" value="F:damaged DNA binding"/>
    <property type="evidence" value="ECO:0007669"/>
    <property type="project" value="UniProtKB-UniRule"/>
</dbReference>
<dbReference type="SUPFAM" id="SSF48334">
    <property type="entry name" value="DNA repair protein MutS, domain III"/>
    <property type="match status" value="1"/>
</dbReference>
<keyword evidence="4 8" id="KW-0067">ATP-binding</keyword>
<dbReference type="GO" id="GO:0140664">
    <property type="term" value="F:ATP-dependent DNA damage sensor activity"/>
    <property type="evidence" value="ECO:0007669"/>
    <property type="project" value="InterPro"/>
</dbReference>
<dbReference type="SMART" id="SM00533">
    <property type="entry name" value="MUTSd"/>
    <property type="match status" value="1"/>
</dbReference>
<evidence type="ECO:0000256" key="1">
    <source>
        <dbReference type="ARBA" id="ARBA00006271"/>
    </source>
</evidence>
<dbReference type="PIRSF" id="PIRSF037677">
    <property type="entry name" value="DNA_mis_repair_Msh6"/>
    <property type="match status" value="1"/>
</dbReference>
<comment type="function">
    <text evidence="7 8">This protein is involved in the repair of mismatches in DNA. It is possible that it carries out the mismatch recognition step. This protein has a weak ATPase activity.</text>
</comment>
<gene>
    <name evidence="8" type="primary">mutS</name>
    <name evidence="12" type="ORF">SAMN04488571_101358</name>
</gene>
<sequence length="874" mass="95690">MTDGPTPAMRQYYSVKARYPDGIVFFRMGDFYETFGEDAGVVARELDITLTARGRDKNGDRMPLAGVPHHAADGYIARLVNKGYKVVICDQVEDPKTAKGVVKREVTRVITPGTLIDSTMLGSAGAHYLMAIAPDRKGTFGLAFLDVSTGEFFVSSGSASRGYAEIISEVVRYRPTEAIVPESFSEPLPERLETLGVTVSRYRDDAFNVDAAHKHLCEQFGTTTLDGYGCAQMPGAIAAAGAALRYAQETQQSPLPHITGLSTRIPSGNMVLDAITLRNLEITTGIRGEGDGSTLLAALDVTETSMGSRTMRSFLISPLIRKEAIEERLDAVEWFFNNTLERQALRESLSNFADIERIAGRIAYGNAGPRDLATLRESLESIPDVKALFSGDPPALIREALDAMNDHSGIIDLIGRAIVDDPPALAKSGGMIREGFNAKLDELRHLATTGKDWIVEFQQQERERTGIKSLKVGYNRVFGYYIEVTKPNLHLVPPEYERRQTTANGERYTIPDLREKEAMIATAEDRLSALEAEIYAELIRTLAAEVPGLQATARAVGLLDVYSALAEVAARYGYTRPVIEESGRIVIRDGRHPVVERNLPVPFVPNDTELDSTDNQIMIITGANMAGKSTYMRAVALCCIMAQMGSFVPARHATIGIVDRVFTRVGAFDDLASGQSTFMVEMLELANILNNVTPQSLIILDEIGRGTSTLDGCAIARAVVEFLHGRAVAGPRTLFATHFHDLIDLEGTHKRVKNFHFAVRDTGDDVVFLRKIIPGATDRSYGIHVARLAGVPKKVTDRAMEILKEAAAREIPAGPRAPRYTQMLLIDPGEGVAEENPAIKELKCLNPNEMTPIDALNTLCRLQRLVNGDGEEKR</sequence>
<dbReference type="SUPFAM" id="SSF53150">
    <property type="entry name" value="DNA repair protein MutS, domain II"/>
    <property type="match status" value="1"/>
</dbReference>
<organism evidence="12 13">
    <name type="scientific">Methanoculleus thermophilus</name>
    <dbReference type="NCBI Taxonomy" id="2200"/>
    <lineage>
        <taxon>Archaea</taxon>
        <taxon>Methanobacteriati</taxon>
        <taxon>Methanobacteriota</taxon>
        <taxon>Stenosarchaea group</taxon>
        <taxon>Methanomicrobia</taxon>
        <taxon>Methanomicrobiales</taxon>
        <taxon>Methanomicrobiaceae</taxon>
        <taxon>Methanoculleus</taxon>
    </lineage>
</organism>
<dbReference type="InterPro" id="IPR007696">
    <property type="entry name" value="DNA_mismatch_repair_MutS_core"/>
</dbReference>
<dbReference type="Gene3D" id="3.40.50.300">
    <property type="entry name" value="P-loop containing nucleotide triphosphate hydrolases"/>
    <property type="match status" value="1"/>
</dbReference>
<dbReference type="InterPro" id="IPR036678">
    <property type="entry name" value="MutS_con_dom_sf"/>
</dbReference>
<dbReference type="HAMAP" id="MF_00096">
    <property type="entry name" value="MutS"/>
    <property type="match status" value="1"/>
</dbReference>
<dbReference type="CDD" id="cd03284">
    <property type="entry name" value="ABC_MutS1"/>
    <property type="match status" value="1"/>
</dbReference>
<dbReference type="OrthoDB" id="146065at2157"/>
<dbReference type="FunFam" id="3.40.50.300:FF:000870">
    <property type="entry name" value="MutS protein homolog 4"/>
    <property type="match status" value="1"/>
</dbReference>
<dbReference type="SUPFAM" id="SSF52540">
    <property type="entry name" value="P-loop containing nucleoside triphosphate hydrolases"/>
    <property type="match status" value="1"/>
</dbReference>
<name>A0A1G8XC60_9EURY</name>
<comment type="caution">
    <text evidence="8">Lacks conserved residue(s) required for the propagation of feature annotation.</text>
</comment>
<keyword evidence="6 8" id="KW-0234">DNA repair</keyword>
<dbReference type="GO" id="GO:0005524">
    <property type="term" value="F:ATP binding"/>
    <property type="evidence" value="ECO:0007669"/>
    <property type="project" value="UniProtKB-UniRule"/>
</dbReference>
<evidence type="ECO:0000313" key="12">
    <source>
        <dbReference type="EMBL" id="SDJ88041.1"/>
    </source>
</evidence>
<evidence type="ECO:0000256" key="5">
    <source>
        <dbReference type="ARBA" id="ARBA00023125"/>
    </source>
</evidence>
<dbReference type="NCBIfam" id="TIGR01070">
    <property type="entry name" value="mutS1"/>
    <property type="match status" value="1"/>
</dbReference>
<dbReference type="RefSeq" id="WP_066956564.1">
    <property type="nucleotide sequence ID" value="NZ_BCNX01000006.1"/>
</dbReference>
<dbReference type="InterPro" id="IPR045076">
    <property type="entry name" value="MutS"/>
</dbReference>
<keyword evidence="5 8" id="KW-0238">DNA-binding</keyword>
<evidence type="ECO:0000256" key="8">
    <source>
        <dbReference type="HAMAP-Rule" id="MF_00096"/>
    </source>
</evidence>
<proteinExistence type="inferred from homology"/>
<dbReference type="SMART" id="SM00534">
    <property type="entry name" value="MUTSac"/>
    <property type="match status" value="1"/>
</dbReference>
<dbReference type="FunFam" id="1.10.1420.10:FF:000001">
    <property type="entry name" value="DNA mismatch repair protein MutS"/>
    <property type="match status" value="1"/>
</dbReference>
<keyword evidence="3 8" id="KW-0227">DNA damage</keyword>
<evidence type="ECO:0000256" key="7">
    <source>
        <dbReference type="ARBA" id="ARBA00024647"/>
    </source>
</evidence>
<keyword evidence="13" id="KW-1185">Reference proteome</keyword>
<dbReference type="SUPFAM" id="SSF55271">
    <property type="entry name" value="DNA repair protein MutS, domain I"/>
    <property type="match status" value="1"/>
</dbReference>
<dbReference type="Gene3D" id="6.10.140.430">
    <property type="match status" value="1"/>
</dbReference>
<dbReference type="Pfam" id="PF05192">
    <property type="entry name" value="MutS_III"/>
    <property type="match status" value="1"/>
</dbReference>
<dbReference type="PANTHER" id="PTHR11361:SF34">
    <property type="entry name" value="DNA MISMATCH REPAIR PROTEIN MSH1, MITOCHONDRIAL"/>
    <property type="match status" value="1"/>
</dbReference>
<dbReference type="Gene3D" id="3.40.1170.10">
    <property type="entry name" value="DNA repair protein MutS, domain I"/>
    <property type="match status" value="1"/>
</dbReference>
<evidence type="ECO:0000259" key="11">
    <source>
        <dbReference type="PROSITE" id="PS00486"/>
    </source>
</evidence>
<dbReference type="InterPro" id="IPR007860">
    <property type="entry name" value="DNA_mmatch_repair_MutS_con_dom"/>
</dbReference>
<dbReference type="GO" id="GO:0030983">
    <property type="term" value="F:mismatched DNA binding"/>
    <property type="evidence" value="ECO:0007669"/>
    <property type="project" value="InterPro"/>
</dbReference>
<evidence type="ECO:0000256" key="4">
    <source>
        <dbReference type="ARBA" id="ARBA00022840"/>
    </source>
</evidence>
<reference evidence="12 13" key="1">
    <citation type="submission" date="2016-10" db="EMBL/GenBank/DDBJ databases">
        <authorList>
            <person name="Varghese N."/>
            <person name="Submissions S."/>
        </authorList>
    </citation>
    <scope>NUCLEOTIDE SEQUENCE [LARGE SCALE GENOMIC DNA]</scope>
    <source>
        <strain evidence="12 13">DSM 2373</strain>
    </source>
</reference>
<evidence type="ECO:0000256" key="10">
    <source>
        <dbReference type="RuleBase" id="RU003756"/>
    </source>
</evidence>
<dbReference type="AlphaFoldDB" id="A0A1G8XC60"/>
<dbReference type="GO" id="GO:0006298">
    <property type="term" value="P:mismatch repair"/>
    <property type="evidence" value="ECO:0007669"/>
    <property type="project" value="UniProtKB-UniRule"/>
</dbReference>
<comment type="similarity">
    <text evidence="1 8 10">Belongs to the DNA mismatch repair MutS family.</text>
</comment>
<dbReference type="Pfam" id="PF00488">
    <property type="entry name" value="MutS_V"/>
    <property type="match status" value="1"/>
</dbReference>
<dbReference type="Proteomes" id="UP000326500">
    <property type="component" value="Unassembled WGS sequence"/>
</dbReference>